<accession>A0A328AW12</accession>
<proteinExistence type="predicted"/>
<dbReference type="EMBL" id="QFYP01000001">
    <property type="protein sequence ID" value="RAK59322.1"/>
    <property type="molecule type" value="Genomic_DNA"/>
</dbReference>
<dbReference type="InterPro" id="IPR028098">
    <property type="entry name" value="Glyco_trans_4-like_N"/>
</dbReference>
<dbReference type="SUPFAM" id="SSF53756">
    <property type="entry name" value="UDP-Glycosyltransferase/glycogen phosphorylase"/>
    <property type="match status" value="1"/>
</dbReference>
<evidence type="ECO:0000313" key="4">
    <source>
        <dbReference type="Proteomes" id="UP000249842"/>
    </source>
</evidence>
<sequence length="416" mass="44230">MRILYLVHQFMPDFSGGTEQVTLNLARAAQSAGHRVDVFTVTAPDSPGWSERDGLRFGVVEGVPVFALAHQDTPTVELGFGANPRLEAEFRRFLESRPAYDVAHVMHAFRLNEAAELLAARRIPYVMTLTDFYSLCFRINLVRLDGGLCDGPRQGEACARHCATPELEPAAYADRVARTGRLLRRASAVAAVSDYVAQAVRAEHPDLDVRVIANGVDLLGLGAPARDPASRSASGKLTLGYLGTVSEAKGAVMLAEAFAAASPANARLRMVGPCHEPQSRARVEALLGRADITLDGPVAASEVGRVLGGFDLLCVPSLVPEAFSLALHEGFAVGLPALVADRGAPPLVVAARGCGRVAPAGDVAAWARAIDDIAADPQQLTAWAARVPLPQRIEEEGFLYTELYRAAATAPDRTGD</sequence>
<dbReference type="PANTHER" id="PTHR45947">
    <property type="entry name" value="SULFOQUINOVOSYL TRANSFERASE SQD2"/>
    <property type="match status" value="1"/>
</dbReference>
<organism evidence="3 4">
    <name type="scientific">Phenylobacterium hankyongense</name>
    <dbReference type="NCBI Taxonomy" id="1813876"/>
    <lineage>
        <taxon>Bacteria</taxon>
        <taxon>Pseudomonadati</taxon>
        <taxon>Pseudomonadota</taxon>
        <taxon>Alphaproteobacteria</taxon>
        <taxon>Caulobacterales</taxon>
        <taxon>Caulobacteraceae</taxon>
        <taxon>Phenylobacterium</taxon>
    </lineage>
</organism>
<feature type="domain" description="Glycosyl transferase family 1" evidence="1">
    <location>
        <begin position="230"/>
        <end position="384"/>
    </location>
</feature>
<feature type="domain" description="Glycosyltransferase subfamily 4-like N-terminal" evidence="2">
    <location>
        <begin position="16"/>
        <end position="215"/>
    </location>
</feature>
<dbReference type="AlphaFoldDB" id="A0A328AW12"/>
<keyword evidence="4" id="KW-1185">Reference proteome</keyword>
<dbReference type="RefSeq" id="WP_111456615.1">
    <property type="nucleotide sequence ID" value="NZ_QFYP01000001.1"/>
</dbReference>
<evidence type="ECO:0000259" key="1">
    <source>
        <dbReference type="Pfam" id="PF00534"/>
    </source>
</evidence>
<reference evidence="4" key="1">
    <citation type="submission" date="2018-05" db="EMBL/GenBank/DDBJ databases">
        <authorList>
            <person name="Li X."/>
        </authorList>
    </citation>
    <scope>NUCLEOTIDE SEQUENCE [LARGE SCALE GENOMIC DNA]</scope>
    <source>
        <strain evidence="4">HKS-05</strain>
    </source>
</reference>
<dbReference type="Pfam" id="PF00534">
    <property type="entry name" value="Glycos_transf_1"/>
    <property type="match status" value="1"/>
</dbReference>
<name>A0A328AW12_9CAUL</name>
<dbReference type="Gene3D" id="3.40.50.2000">
    <property type="entry name" value="Glycogen Phosphorylase B"/>
    <property type="match status" value="2"/>
</dbReference>
<dbReference type="GO" id="GO:0016757">
    <property type="term" value="F:glycosyltransferase activity"/>
    <property type="evidence" value="ECO:0007669"/>
    <property type="project" value="InterPro"/>
</dbReference>
<comment type="caution">
    <text evidence="3">The sequence shown here is derived from an EMBL/GenBank/DDBJ whole genome shotgun (WGS) entry which is preliminary data.</text>
</comment>
<dbReference type="Proteomes" id="UP000249842">
    <property type="component" value="Unassembled WGS sequence"/>
</dbReference>
<dbReference type="OrthoDB" id="9807414at2"/>
<evidence type="ECO:0000259" key="2">
    <source>
        <dbReference type="Pfam" id="PF13579"/>
    </source>
</evidence>
<protein>
    <recommendedName>
        <fullName evidence="5">Glycosyltransferase subfamily 4-like N-terminal domain-containing protein</fullName>
    </recommendedName>
</protein>
<dbReference type="InterPro" id="IPR001296">
    <property type="entry name" value="Glyco_trans_1"/>
</dbReference>
<evidence type="ECO:0000313" key="3">
    <source>
        <dbReference type="EMBL" id="RAK59322.1"/>
    </source>
</evidence>
<dbReference type="Pfam" id="PF13579">
    <property type="entry name" value="Glyco_trans_4_4"/>
    <property type="match status" value="1"/>
</dbReference>
<dbReference type="PANTHER" id="PTHR45947:SF13">
    <property type="entry name" value="TRANSFERASE"/>
    <property type="match status" value="1"/>
</dbReference>
<dbReference type="InterPro" id="IPR050194">
    <property type="entry name" value="Glycosyltransferase_grp1"/>
</dbReference>
<gene>
    <name evidence="3" type="ORF">DJ021_05635</name>
</gene>
<evidence type="ECO:0008006" key="5">
    <source>
        <dbReference type="Google" id="ProtNLM"/>
    </source>
</evidence>